<evidence type="ECO:0000256" key="2">
    <source>
        <dbReference type="SAM" id="Phobius"/>
    </source>
</evidence>
<gene>
    <name evidence="3" type="ORF">NDI89_14300</name>
</gene>
<feature type="transmembrane region" description="Helical" evidence="2">
    <location>
        <begin position="524"/>
        <end position="543"/>
    </location>
</feature>
<dbReference type="PANTHER" id="PTHR10790">
    <property type="entry name" value="TPR-DOMAIN CONTAINING PROTEIN"/>
    <property type="match status" value="1"/>
</dbReference>
<evidence type="ECO:0000313" key="4">
    <source>
        <dbReference type="Proteomes" id="UP001154061"/>
    </source>
</evidence>
<protein>
    <submittedName>
        <fullName evidence="3">DUF2298 domain-containing protein</fullName>
    </submittedName>
</protein>
<feature type="transmembrane region" description="Helical" evidence="2">
    <location>
        <begin position="292"/>
        <end position="313"/>
    </location>
</feature>
<feature type="transmembrane region" description="Helical" evidence="2">
    <location>
        <begin position="483"/>
        <end position="512"/>
    </location>
</feature>
<keyword evidence="2" id="KW-1133">Transmembrane helix</keyword>
<dbReference type="NCBIfam" id="TIGR03662">
    <property type="entry name" value="Chlor_Arch_YYY"/>
    <property type="match status" value="1"/>
</dbReference>
<feature type="transmembrane region" description="Helical" evidence="2">
    <location>
        <begin position="63"/>
        <end position="82"/>
    </location>
</feature>
<keyword evidence="2" id="KW-0812">Transmembrane</keyword>
<feature type="compositionally biased region" description="Basic and acidic residues" evidence="1">
    <location>
        <begin position="1231"/>
        <end position="1246"/>
    </location>
</feature>
<dbReference type="AlphaFoldDB" id="A0A9Q4Q133"/>
<feature type="transmembrane region" description="Helical" evidence="2">
    <location>
        <begin position="594"/>
        <end position="619"/>
    </location>
</feature>
<comment type="caution">
    <text evidence="3">The sequence shown here is derived from an EMBL/GenBank/DDBJ whole genome shotgun (WGS) entry which is preliminary data.</text>
</comment>
<keyword evidence="2" id="KW-0472">Membrane</keyword>
<accession>A0A9Q4Q133</accession>
<reference evidence="3" key="1">
    <citation type="submission" date="2022-06" db="EMBL/GenBank/DDBJ databases">
        <title>Natrinema sp. a new haloarchaeum isolate from saline soil.</title>
        <authorList>
            <person name="Strakova D."/>
            <person name="Galisteo C."/>
            <person name="Sanchez-Porro C."/>
            <person name="Ventosa A."/>
        </authorList>
    </citation>
    <scope>NUCLEOTIDE SEQUENCE</scope>
    <source>
        <strain evidence="3">S1CR25-10</strain>
    </source>
</reference>
<keyword evidence="4" id="KW-1185">Reference proteome</keyword>
<dbReference type="Pfam" id="PF10060">
    <property type="entry name" value="DUF2298"/>
    <property type="match status" value="1"/>
</dbReference>
<dbReference type="InterPro" id="IPR018746">
    <property type="entry name" value="DUF2298"/>
</dbReference>
<dbReference type="PANTHER" id="PTHR10790:SF51">
    <property type="entry name" value="TETRATRICOPEPTIDE REPEAT PROTEIN"/>
    <property type="match status" value="1"/>
</dbReference>
<name>A0A9Q4Q133_9EURY</name>
<feature type="transmembrane region" description="Helical" evidence="2">
    <location>
        <begin position="325"/>
        <end position="347"/>
    </location>
</feature>
<evidence type="ECO:0000256" key="1">
    <source>
        <dbReference type="SAM" id="MobiDB-lite"/>
    </source>
</evidence>
<sequence length="1256" mass="136710">MIGELTVVARWFAVLLVLFGLGLPLSSALFASVPGRGAGFALPVSLTIVGLLVFWFGHLRFSHSVVLLAIGILTALGGYRVYRDGVDLIDRRATAESVVVFSTAFALLLGILSLNPSIMPSHEHFLDIAILQSLLEGNTLPPEDAWFAGEPVRYHYGGQLLTAILIELTGISPQYGYNLAVATFYALLVTGSYELAGSIAATKGRSRRLGGLLGAFFVGIASNLFVPLILITTWLPNELAAPIIAIFSPHMTDGRAALLRDGFARFRYDDPVFILEEGLTSFPFLAGIHSELHPHLMSGPFLVLIIGLLYAYFTTPSDDHFHRRLLLIVALPLGIAMTTLIDTWTLATSVGFVWLTVTFGTTSDAVQPVVRRAVGTNAPDWVTREVSTIYRGIVSAILVGVLSVVCLTPFFGTIVGGGEGIALVSSDQRTTVPQLVILYGAFVTITVGYLLAYRQHLFATNGGVIDQRNAPSVLGRELDRRKIGLIITGLLSVFLWVALDLPAAILFGPLLYVSWIRARATGEFSMVLLIGVVGILLTIEFVYLDDMETILVGRTNTVFRAYFQTWIVWGAIAGVFSLQLLDRNWLSSRKAKRTATVALVTVVLLTTSIYGVLVIGQFVEGATEPPDTTGYYTTDQPGLNVSGVHEPTTYDGADFVPLGDTAIRDGDVFAANNTGQVWSGPYAWLYPGVYEVTIVVNATGDDDPVGGITVKGQERMEHDFEVLNGTSVNKTDGYERISLVIRVNQTRDNVVFRGYLQDENATMRLESVTVTPLETLAGRSNVDIDDEDPTLDGHLYAKAIHPAEMDAIDWLGEHVDGQPTLASAPGGRWRWDSAPSSLTGIPTVVGWEHQRVYRGETAYYERTHDVDALYQGTPAERVDILEKYDVQYVYVGPPERDRYGEVRPFTELEGVSIAYENDAVTIYEIDHDELEYDGTYEIDTTYRYEPETLLGHPPTAELEDGRLVATGARDFAWYGPRDLFHPGTYEVTYYLDVSGGTESDNGAVAVDTTVGMIRSQTEAEVLANQTVNETDGLQAVTQEFDLEQTRGDVEFRGRLLDPTATVELAGIDVVREDGLGDDDPRRVDPDALVAIDAGERTDDGIVARGNESNESQERAWAGPYEAFGPETYGATFELETAADSDDESISQVGVTRGWKTPSATFETLETAPIEAANGSQNVTTEFRLNETTTDVGFEGIVGPGNGAELLESVVVERTGPAANSTSQAARVPRQTHPDRPGENVDRRRELVPTGTGADPP</sequence>
<organism evidence="3 4">
    <name type="scientific">Natrinema salsiterrestre</name>
    <dbReference type="NCBI Taxonomy" id="2950540"/>
    <lineage>
        <taxon>Archaea</taxon>
        <taxon>Methanobacteriati</taxon>
        <taxon>Methanobacteriota</taxon>
        <taxon>Stenosarchaea group</taxon>
        <taxon>Halobacteria</taxon>
        <taxon>Halobacteriales</taxon>
        <taxon>Natrialbaceae</taxon>
        <taxon>Natrinema</taxon>
    </lineage>
</organism>
<feature type="transmembrane region" description="Helical" evidence="2">
    <location>
        <begin position="432"/>
        <end position="452"/>
    </location>
</feature>
<dbReference type="Proteomes" id="UP001154061">
    <property type="component" value="Unassembled WGS sequence"/>
</dbReference>
<dbReference type="RefSeq" id="WP_277522302.1">
    <property type="nucleotide sequence ID" value="NZ_JAMQOT010000005.1"/>
</dbReference>
<evidence type="ECO:0000313" key="3">
    <source>
        <dbReference type="EMBL" id="MDF9746759.1"/>
    </source>
</evidence>
<feature type="transmembrane region" description="Helical" evidence="2">
    <location>
        <begin position="209"/>
        <end position="231"/>
    </location>
</feature>
<feature type="transmembrane region" description="Helical" evidence="2">
    <location>
        <begin position="563"/>
        <end position="582"/>
    </location>
</feature>
<proteinExistence type="predicted"/>
<feature type="transmembrane region" description="Helical" evidence="2">
    <location>
        <begin position="389"/>
        <end position="411"/>
    </location>
</feature>
<feature type="transmembrane region" description="Helical" evidence="2">
    <location>
        <begin position="12"/>
        <end position="31"/>
    </location>
</feature>
<feature type="transmembrane region" description="Helical" evidence="2">
    <location>
        <begin position="94"/>
        <end position="114"/>
    </location>
</feature>
<feature type="transmembrane region" description="Helical" evidence="2">
    <location>
        <begin position="38"/>
        <end position="57"/>
    </location>
</feature>
<feature type="region of interest" description="Disordered" evidence="1">
    <location>
        <begin position="1213"/>
        <end position="1256"/>
    </location>
</feature>
<dbReference type="EMBL" id="JAMQOT010000005">
    <property type="protein sequence ID" value="MDF9746759.1"/>
    <property type="molecule type" value="Genomic_DNA"/>
</dbReference>